<evidence type="ECO:0000256" key="1">
    <source>
        <dbReference type="ARBA" id="ARBA00001936"/>
    </source>
</evidence>
<keyword evidence="16" id="KW-1185">Reference proteome</keyword>
<comment type="similarity">
    <text evidence="2">Belongs to the protein kinase superfamily. CAMK Ser/Thr protein kinase family. SNF1 subfamily.</text>
</comment>
<dbReference type="EC" id="2.7.11.1" evidence="3"/>
<keyword evidence="8 11" id="KW-0067">ATP-binding</keyword>
<dbReference type="GO" id="GO:0007165">
    <property type="term" value="P:signal transduction"/>
    <property type="evidence" value="ECO:0000318"/>
    <property type="project" value="GO_Central"/>
</dbReference>
<organism evidence="15">
    <name type="scientific">Solanum lycopersicum</name>
    <name type="common">Tomato</name>
    <name type="synonym">Lycopersicon esculentum</name>
    <dbReference type="NCBI Taxonomy" id="4081"/>
    <lineage>
        <taxon>Eukaryota</taxon>
        <taxon>Viridiplantae</taxon>
        <taxon>Streptophyta</taxon>
        <taxon>Embryophyta</taxon>
        <taxon>Tracheophyta</taxon>
        <taxon>Spermatophyta</taxon>
        <taxon>Magnoliopsida</taxon>
        <taxon>eudicotyledons</taxon>
        <taxon>Gunneridae</taxon>
        <taxon>Pentapetalae</taxon>
        <taxon>asterids</taxon>
        <taxon>lamiids</taxon>
        <taxon>Solanales</taxon>
        <taxon>Solanaceae</taxon>
        <taxon>Solanoideae</taxon>
        <taxon>Solaneae</taxon>
        <taxon>Solanum</taxon>
        <taxon>Solanum subgen. Lycopersicon</taxon>
    </lineage>
</organism>
<dbReference type="GO" id="GO:0106310">
    <property type="term" value="F:protein serine kinase activity"/>
    <property type="evidence" value="ECO:0007669"/>
    <property type="project" value="RHEA"/>
</dbReference>
<evidence type="ECO:0000256" key="4">
    <source>
        <dbReference type="ARBA" id="ARBA00022527"/>
    </source>
</evidence>
<dbReference type="InterPro" id="IPR008271">
    <property type="entry name" value="Ser/Thr_kinase_AS"/>
</dbReference>
<dbReference type="GO" id="GO:0004674">
    <property type="term" value="F:protein serine/threonine kinase activity"/>
    <property type="evidence" value="ECO:0000318"/>
    <property type="project" value="GO_Central"/>
</dbReference>
<dbReference type="PROSITE" id="PS00107">
    <property type="entry name" value="PROTEIN_KINASE_ATP"/>
    <property type="match status" value="1"/>
</dbReference>
<keyword evidence="6 11" id="KW-0547">Nucleotide-binding</keyword>
<dbReference type="Gene3D" id="1.10.510.10">
    <property type="entry name" value="Transferase(Phosphotransferase) domain 1"/>
    <property type="match status" value="1"/>
</dbReference>
<accession>A0A3Q7GPB5</accession>
<feature type="domain" description="Protein kinase" evidence="13">
    <location>
        <begin position="24"/>
        <end position="279"/>
    </location>
</feature>
<dbReference type="InterPro" id="IPR017441">
    <property type="entry name" value="Protein_kinase_ATP_BS"/>
</dbReference>
<evidence type="ECO:0000259" key="13">
    <source>
        <dbReference type="PROSITE" id="PS50011"/>
    </source>
</evidence>
<dbReference type="PANTHER" id="PTHR43895">
    <property type="entry name" value="CALCIUM/CALMODULIN-DEPENDENT PROTEIN KINASE KINASE-RELATED"/>
    <property type="match status" value="1"/>
</dbReference>
<dbReference type="CDD" id="cd12195">
    <property type="entry name" value="CIPK_C"/>
    <property type="match status" value="1"/>
</dbReference>
<dbReference type="Pfam" id="PF03822">
    <property type="entry name" value="NAF"/>
    <property type="match status" value="1"/>
</dbReference>
<dbReference type="FunFam" id="1.10.510.10:FF:000279">
    <property type="entry name" value="Non-specific serine/threonine protein kinase"/>
    <property type="match status" value="1"/>
</dbReference>
<dbReference type="InterPro" id="IPR004041">
    <property type="entry name" value="NAF_dom"/>
</dbReference>
<evidence type="ECO:0000256" key="11">
    <source>
        <dbReference type="PROSITE-ProRule" id="PRU10141"/>
    </source>
</evidence>
<evidence type="ECO:0000256" key="10">
    <source>
        <dbReference type="ARBA" id="ARBA00048679"/>
    </source>
</evidence>
<dbReference type="FunFam" id="3.30.200.20:FF:000096">
    <property type="entry name" value="Non-specific serine/threonine protein kinase"/>
    <property type="match status" value="1"/>
</dbReference>
<proteinExistence type="inferred from homology"/>
<keyword evidence="4 12" id="KW-0723">Serine/threonine-protein kinase</keyword>
<protein>
    <recommendedName>
        <fullName evidence="3">non-specific serine/threonine protein kinase</fullName>
        <ecNumber evidence="3">2.7.11.1</ecNumber>
    </recommendedName>
</protein>
<dbReference type="SMART" id="SM00220">
    <property type="entry name" value="S_TKc"/>
    <property type="match status" value="1"/>
</dbReference>
<dbReference type="InterPro" id="IPR000719">
    <property type="entry name" value="Prot_kinase_dom"/>
</dbReference>
<dbReference type="EnsemblPlants" id="Solyc05g053210.3.1">
    <property type="protein sequence ID" value="Solyc05g053210.3.1"/>
    <property type="gene ID" value="Solyc05g053210.3"/>
</dbReference>
<evidence type="ECO:0000259" key="14">
    <source>
        <dbReference type="PROSITE" id="PS50816"/>
    </source>
</evidence>
<dbReference type="PROSITE" id="PS00108">
    <property type="entry name" value="PROTEIN_KINASE_ST"/>
    <property type="match status" value="1"/>
</dbReference>
<evidence type="ECO:0000256" key="12">
    <source>
        <dbReference type="RuleBase" id="RU000304"/>
    </source>
</evidence>
<dbReference type="InterPro" id="IPR018451">
    <property type="entry name" value="NAF/FISL_domain"/>
</dbReference>
<dbReference type="PANTHER" id="PTHR43895:SF65">
    <property type="entry name" value="CBL-INTERACTING PROTEIN KINASE 21"/>
    <property type="match status" value="1"/>
</dbReference>
<dbReference type="STRING" id="4081.A0A3Q7GPB5"/>
<evidence type="ECO:0000313" key="15">
    <source>
        <dbReference type="EnsemblPlants" id="Solyc05g053210.3.1"/>
    </source>
</evidence>
<feature type="binding site" evidence="11">
    <location>
        <position position="53"/>
    </location>
    <ligand>
        <name>ATP</name>
        <dbReference type="ChEBI" id="CHEBI:30616"/>
    </ligand>
</feature>
<dbReference type="FunCoup" id="A0A3Q7GPB5">
    <property type="interactions" value="1103"/>
</dbReference>
<comment type="catalytic activity">
    <reaction evidence="10">
        <text>L-seryl-[protein] + ATP = O-phospho-L-seryl-[protein] + ADP + H(+)</text>
        <dbReference type="Rhea" id="RHEA:17989"/>
        <dbReference type="Rhea" id="RHEA-COMP:9863"/>
        <dbReference type="Rhea" id="RHEA-COMP:11604"/>
        <dbReference type="ChEBI" id="CHEBI:15378"/>
        <dbReference type="ChEBI" id="CHEBI:29999"/>
        <dbReference type="ChEBI" id="CHEBI:30616"/>
        <dbReference type="ChEBI" id="CHEBI:83421"/>
        <dbReference type="ChEBI" id="CHEBI:456216"/>
        <dbReference type="EC" id="2.7.11.1"/>
    </reaction>
</comment>
<evidence type="ECO:0000256" key="7">
    <source>
        <dbReference type="ARBA" id="ARBA00022777"/>
    </source>
</evidence>
<evidence type="ECO:0000256" key="3">
    <source>
        <dbReference type="ARBA" id="ARBA00012513"/>
    </source>
</evidence>
<dbReference type="GO" id="GO:0005524">
    <property type="term" value="F:ATP binding"/>
    <property type="evidence" value="ECO:0007669"/>
    <property type="project" value="UniProtKB-UniRule"/>
</dbReference>
<dbReference type="InterPro" id="IPR011009">
    <property type="entry name" value="Kinase-like_dom_sf"/>
</dbReference>
<reference evidence="15" key="2">
    <citation type="submission" date="2019-01" db="UniProtKB">
        <authorList>
            <consortium name="EnsemblPlants"/>
        </authorList>
    </citation>
    <scope>IDENTIFICATION</scope>
    <source>
        <strain evidence="15">cv. Heinz 1706</strain>
    </source>
</reference>
<evidence type="ECO:0000256" key="6">
    <source>
        <dbReference type="ARBA" id="ARBA00022741"/>
    </source>
</evidence>
<comment type="catalytic activity">
    <reaction evidence="9">
        <text>L-threonyl-[protein] + ATP = O-phospho-L-threonyl-[protein] + ADP + H(+)</text>
        <dbReference type="Rhea" id="RHEA:46608"/>
        <dbReference type="Rhea" id="RHEA-COMP:11060"/>
        <dbReference type="Rhea" id="RHEA-COMP:11605"/>
        <dbReference type="ChEBI" id="CHEBI:15378"/>
        <dbReference type="ChEBI" id="CHEBI:30013"/>
        <dbReference type="ChEBI" id="CHEBI:30616"/>
        <dbReference type="ChEBI" id="CHEBI:61977"/>
        <dbReference type="ChEBI" id="CHEBI:456216"/>
        <dbReference type="EC" id="2.7.11.1"/>
    </reaction>
</comment>
<dbReference type="OMA" id="KSHGDPI"/>
<comment type="cofactor">
    <cofactor evidence="1">
        <name>Mn(2+)</name>
        <dbReference type="ChEBI" id="CHEBI:29035"/>
    </cofactor>
</comment>
<keyword evidence="5" id="KW-0808">Transferase</keyword>
<name>A0A3Q7GPB5_SOLLC</name>
<dbReference type="SUPFAM" id="SSF56112">
    <property type="entry name" value="Protein kinase-like (PK-like)"/>
    <property type="match status" value="1"/>
</dbReference>
<evidence type="ECO:0000256" key="2">
    <source>
        <dbReference type="ARBA" id="ARBA00006234"/>
    </source>
</evidence>
<dbReference type="PROSITE" id="PS50816">
    <property type="entry name" value="NAF"/>
    <property type="match status" value="1"/>
</dbReference>
<dbReference type="Gene3D" id="3.30.310.80">
    <property type="entry name" value="Kinase associated domain 1, KA1"/>
    <property type="match status" value="1"/>
</dbReference>
<dbReference type="PaxDb" id="4081-Solyc05g053210.2.1"/>
<dbReference type="InParanoid" id="A0A3Q7GPB5"/>
<evidence type="ECO:0000256" key="8">
    <source>
        <dbReference type="ARBA" id="ARBA00022840"/>
    </source>
</evidence>
<dbReference type="Proteomes" id="UP000004994">
    <property type="component" value="Chromosome 5"/>
</dbReference>
<reference evidence="15" key="1">
    <citation type="journal article" date="2012" name="Nature">
        <title>The tomato genome sequence provides insights into fleshy fruit evolution.</title>
        <authorList>
            <consortium name="Tomato Genome Consortium"/>
        </authorList>
    </citation>
    <scope>NUCLEOTIDE SEQUENCE [LARGE SCALE GENOMIC DNA]</scope>
    <source>
        <strain evidence="15">cv. Heinz 1706</strain>
    </source>
</reference>
<evidence type="ECO:0000313" key="16">
    <source>
        <dbReference type="Proteomes" id="UP000004994"/>
    </source>
</evidence>
<dbReference type="Pfam" id="PF00069">
    <property type="entry name" value="Pkinase"/>
    <property type="match status" value="1"/>
</dbReference>
<evidence type="ECO:0000256" key="9">
    <source>
        <dbReference type="ARBA" id="ARBA00047899"/>
    </source>
</evidence>
<sequence>MVLVQQEDEIRVGAGKKGMRLGKYEVGKTLGEGNFGKVKYARHVETGQSFAIKILEKSRILDLKSTDQIKREIGTLKLLKHPNVVRLYEVLASKSKIFMVLEYVNGGELFDRIVSKGKLSEAQGRKLFQQLVDGVSYCHDKGVFHRDLKLENVLIDLRGNIKITDFGLSALPQHFRDDGLLHTTCGSPNYVAPEILSNRGYDGAASDTWSCGVILYVILTGYLPFDDRNLAVLYQKILKGEVHIPKWLSAGAKNLIKRILDPNPHTRITMAQIKEDAWFKQDYTPVNTDDEDLESDDHVCTVHETDDHVCTVHELPLDAQRDPESPCLINAFELIGMSSCLDLSGFFEKEDVSERKIRFTSSLSPKQLLERIENMVTQMGFHVQKRHGRVSITVGASICICAVTQGKFNLKLSSVLCLCTLQLKVMQEQKGHKNPASLLVVAEVFEISPSLYVVELQKSSGDSTVYRQMCNRLSNDLGVHRNEELLPTVCCDS</sequence>
<dbReference type="Gramene" id="Solyc05g053210.3.1">
    <property type="protein sequence ID" value="Solyc05g053210.3.1"/>
    <property type="gene ID" value="Solyc05g053210.3"/>
</dbReference>
<dbReference type="PROSITE" id="PS50011">
    <property type="entry name" value="PROTEIN_KINASE_DOM"/>
    <property type="match status" value="1"/>
</dbReference>
<feature type="domain" description="NAF" evidence="14">
    <location>
        <begin position="324"/>
        <end position="348"/>
    </location>
</feature>
<keyword evidence="7" id="KW-0418">Kinase</keyword>
<dbReference type="AlphaFoldDB" id="A0A3Q7GPB5"/>
<evidence type="ECO:0000256" key="5">
    <source>
        <dbReference type="ARBA" id="ARBA00022679"/>
    </source>
</evidence>